<organism evidence="11 12">
    <name type="scientific">Candidatus Endonucleibacter bathymodioli</name>
    <dbReference type="NCBI Taxonomy" id="539814"/>
    <lineage>
        <taxon>Bacteria</taxon>
        <taxon>Pseudomonadati</taxon>
        <taxon>Pseudomonadota</taxon>
        <taxon>Gammaproteobacteria</taxon>
        <taxon>Oceanospirillales</taxon>
        <taxon>Endozoicomonadaceae</taxon>
        <taxon>Candidatus Endonucleibacter</taxon>
    </lineage>
</organism>
<accession>A0AA90SU68</accession>
<dbReference type="GO" id="GO:0022900">
    <property type="term" value="P:electron transport chain"/>
    <property type="evidence" value="ECO:0007669"/>
    <property type="project" value="UniProtKB-UniRule"/>
</dbReference>
<evidence type="ECO:0000259" key="10">
    <source>
        <dbReference type="PROSITE" id="PS51379"/>
    </source>
</evidence>
<comment type="subunit">
    <text evidence="8">The complex is composed of six subunits: RnfA, RnfB, RnfC, RnfD, RnfE and RnfG.</text>
</comment>
<dbReference type="EC" id="7.-.-.-" evidence="8"/>
<evidence type="ECO:0000256" key="9">
    <source>
        <dbReference type="SAM" id="MobiDB-lite"/>
    </source>
</evidence>
<dbReference type="InterPro" id="IPR017900">
    <property type="entry name" value="4Fe4S_Fe_S_CS"/>
</dbReference>
<feature type="binding site" evidence="8">
    <location>
        <position position="416"/>
    </location>
    <ligand>
        <name>[4Fe-4S] cluster</name>
        <dbReference type="ChEBI" id="CHEBI:49883"/>
        <label>2</label>
    </ligand>
</feature>
<comment type="cofactor">
    <cofactor evidence="8">
        <name>[4Fe-4S] cluster</name>
        <dbReference type="ChEBI" id="CHEBI:49883"/>
    </cofactor>
    <text evidence="8">Binds 2 [4Fe-4S] clusters per subunit.</text>
</comment>
<feature type="binding site" evidence="8">
    <location>
        <position position="413"/>
    </location>
    <ligand>
        <name>[4Fe-4S] cluster</name>
        <dbReference type="ChEBI" id="CHEBI:49883"/>
        <label>2</label>
    </ligand>
</feature>
<dbReference type="Pfam" id="PF12838">
    <property type="entry name" value="Fer4_7"/>
    <property type="match status" value="1"/>
</dbReference>
<keyword evidence="8" id="KW-1278">Translocase</keyword>
<evidence type="ECO:0000313" key="11">
    <source>
        <dbReference type="EMBL" id="MDP0589994.1"/>
    </source>
</evidence>
<dbReference type="HAMAP" id="MF_00461">
    <property type="entry name" value="RsxC_RnfC"/>
    <property type="match status" value="1"/>
</dbReference>
<dbReference type="NCBIfam" id="TIGR01945">
    <property type="entry name" value="rnfC"/>
    <property type="match status" value="1"/>
</dbReference>
<dbReference type="NCBIfam" id="NF003454">
    <property type="entry name" value="PRK05035.1"/>
    <property type="match status" value="1"/>
</dbReference>
<dbReference type="SUPFAM" id="SSF142019">
    <property type="entry name" value="Nqo1 FMN-binding domain-like"/>
    <property type="match status" value="1"/>
</dbReference>
<evidence type="ECO:0000256" key="2">
    <source>
        <dbReference type="ARBA" id="ARBA00022485"/>
    </source>
</evidence>
<evidence type="ECO:0000313" key="12">
    <source>
        <dbReference type="Proteomes" id="UP001178148"/>
    </source>
</evidence>
<feature type="binding site" evidence="8">
    <location>
        <position position="374"/>
    </location>
    <ligand>
        <name>[4Fe-4S] cluster</name>
        <dbReference type="ChEBI" id="CHEBI:49883"/>
        <label>1</label>
    </ligand>
</feature>
<feature type="binding site" evidence="8">
    <location>
        <position position="410"/>
    </location>
    <ligand>
        <name>[4Fe-4S] cluster</name>
        <dbReference type="ChEBI" id="CHEBI:49883"/>
        <label>2</label>
    </ligand>
</feature>
<dbReference type="InterPro" id="IPR037225">
    <property type="entry name" value="Nuo51_FMN-bd_sf"/>
</dbReference>
<dbReference type="InterPro" id="IPR017896">
    <property type="entry name" value="4Fe4S_Fe-S-bd"/>
</dbReference>
<dbReference type="GO" id="GO:0051539">
    <property type="term" value="F:4 iron, 4 sulfur cluster binding"/>
    <property type="evidence" value="ECO:0007669"/>
    <property type="project" value="UniProtKB-KW"/>
</dbReference>
<dbReference type="PROSITE" id="PS51379">
    <property type="entry name" value="4FE4S_FER_2"/>
    <property type="match status" value="2"/>
</dbReference>
<keyword evidence="3 8" id="KW-0479">Metal-binding</keyword>
<keyword evidence="7 8" id="KW-0411">Iron-sulfur</keyword>
<reference evidence="11 12" key="1">
    <citation type="journal article" date="2023" name="bioRxiv">
        <title>An intranuclear bacterial parasite of deep-sea mussels expresses apoptosis inhibitors acquired from its host.</title>
        <authorList>
            <person name="Gonzalez Porras M.A."/>
            <person name="Assie A."/>
            <person name="Tietjen M."/>
            <person name="Violette M."/>
            <person name="Kleiner M."/>
            <person name="Gruber-Vodicka H."/>
            <person name="Dubilier N."/>
            <person name="Leisch N."/>
        </authorList>
    </citation>
    <scope>NUCLEOTIDE SEQUENCE [LARGE SCALE GENOMIC DNA]</scope>
    <source>
        <strain evidence="11">IAP13</strain>
    </source>
</reference>
<sequence>MTIKTFPGGVYPPENKELSTSRPIATLPLFRTYVLPLAQHSGTQAQLLVKVGDQVLKGQMLAKASSFVSAPIHAPTSGLISDIRHQKGPHPSGLTENCIILTSDGKDQWILLQPIADYKNVAPQDLIEWIYDAGIVGLGGAGFPSAVKMALQSPVKIHTLVVNGAECEPYITADDMLMRERAHKIISGIDILHHILKLKQVFIGIEDNKPQAIKAIGKACSNRPYKLVTVPTKYPSGDAQILIYLLTGKEIPSNIRSVEMGILCYNVGTLSAIHDAIFEGKPLISRITTLTGEALAKPQNVEALIGTPIRELLNFSGIKEIKQTDLYHLILGGSMMGFSLENQEVPIIKTTNCLIAATKEELPIPPSPQACIRCGLCSEVCPCSLLPQQLFWHAKAQNHQQLIHHNLFDCIECGACSFVCPSAIPLVQYYRASKDNIRLQEAKHIKSEKAKQSFEFRQKRIERELEKKETRRKSRMEEQAKLKKAHRENPDSQISTSEPDSIKEAVARVKAKKNITSGVSIVKQILSPSSLQHHKLNIQIATAKTQLKKNQRSLINTNANNHDAVDKFKADIVMLKKQINELENDCGASSLQTPNSINISATADSKKQDLEQAQVQLLNAKNKKEQSDSLLGNTLTPLKTEFKSGNNHDSD</sequence>
<comment type="caution">
    <text evidence="11">The sequence shown here is derived from an EMBL/GenBank/DDBJ whole genome shotgun (WGS) entry which is preliminary data.</text>
</comment>
<evidence type="ECO:0000256" key="3">
    <source>
        <dbReference type="ARBA" id="ARBA00022723"/>
    </source>
</evidence>
<evidence type="ECO:0000256" key="5">
    <source>
        <dbReference type="ARBA" id="ARBA00022982"/>
    </source>
</evidence>
<dbReference type="EMBL" id="JASXSV010000026">
    <property type="protein sequence ID" value="MDP0589994.1"/>
    <property type="molecule type" value="Genomic_DNA"/>
</dbReference>
<feature type="compositionally biased region" description="Basic and acidic residues" evidence="9">
    <location>
        <begin position="465"/>
        <end position="481"/>
    </location>
</feature>
<keyword evidence="8" id="KW-1003">Cell membrane</keyword>
<feature type="binding site" evidence="8">
    <location>
        <position position="371"/>
    </location>
    <ligand>
        <name>[4Fe-4S] cluster</name>
        <dbReference type="ChEBI" id="CHEBI:49883"/>
        <label>1</label>
    </ligand>
</feature>
<keyword evidence="8" id="KW-0997">Cell inner membrane</keyword>
<protein>
    <recommendedName>
        <fullName evidence="8">Ion-translocating oxidoreductase complex subunit C</fullName>
        <ecNumber evidence="8">7.-.-.-</ecNumber>
    </recommendedName>
    <alternativeName>
        <fullName evidence="8">Rnf electron transport complex subunit C</fullName>
    </alternativeName>
</protein>
<keyword evidence="6 8" id="KW-0408">Iron</keyword>
<keyword evidence="5 8" id="KW-0249">Electron transport</keyword>
<feature type="binding site" evidence="8">
    <location>
        <position position="381"/>
    </location>
    <ligand>
        <name>[4Fe-4S] cluster</name>
        <dbReference type="ChEBI" id="CHEBI:49883"/>
        <label>2</label>
    </ligand>
</feature>
<dbReference type="SUPFAM" id="SSF46548">
    <property type="entry name" value="alpha-helical ferredoxin"/>
    <property type="match status" value="1"/>
</dbReference>
<evidence type="ECO:0000256" key="1">
    <source>
        <dbReference type="ARBA" id="ARBA00022448"/>
    </source>
</evidence>
<dbReference type="Gene3D" id="3.40.50.11540">
    <property type="entry name" value="NADH-ubiquinone oxidoreductase 51kDa subunit"/>
    <property type="match status" value="1"/>
</dbReference>
<dbReference type="InterPro" id="IPR011053">
    <property type="entry name" value="Single_hybrid_motif"/>
</dbReference>
<evidence type="ECO:0000256" key="8">
    <source>
        <dbReference type="HAMAP-Rule" id="MF_00461"/>
    </source>
</evidence>
<keyword evidence="12" id="KW-1185">Reference proteome</keyword>
<dbReference type="InterPro" id="IPR010208">
    <property type="entry name" value="Ion_transpt_RnfC/RsxC"/>
</dbReference>
<name>A0AA90SU68_9GAMM</name>
<keyword evidence="4 8" id="KW-0677">Repeat</keyword>
<dbReference type="SUPFAM" id="SSF51230">
    <property type="entry name" value="Single hybrid motif"/>
    <property type="match status" value="1"/>
</dbReference>
<keyword evidence="8" id="KW-0472">Membrane</keyword>
<feature type="compositionally biased region" description="Polar residues" evidence="9">
    <location>
        <begin position="628"/>
        <end position="639"/>
    </location>
</feature>
<keyword evidence="2 8" id="KW-0004">4Fe-4S</keyword>
<dbReference type="GO" id="GO:0009055">
    <property type="term" value="F:electron transfer activity"/>
    <property type="evidence" value="ECO:0007669"/>
    <property type="project" value="InterPro"/>
</dbReference>
<dbReference type="GO" id="GO:0005886">
    <property type="term" value="C:plasma membrane"/>
    <property type="evidence" value="ECO:0007669"/>
    <property type="project" value="UniProtKB-SubCell"/>
</dbReference>
<feature type="binding site" evidence="8">
    <location>
        <position position="420"/>
    </location>
    <ligand>
        <name>[4Fe-4S] cluster</name>
        <dbReference type="ChEBI" id="CHEBI:49883"/>
        <label>1</label>
    </ligand>
</feature>
<evidence type="ECO:0000256" key="6">
    <source>
        <dbReference type="ARBA" id="ARBA00023004"/>
    </source>
</evidence>
<feature type="region of interest" description="Disordered" evidence="9">
    <location>
        <begin position="465"/>
        <end position="501"/>
    </location>
</feature>
<dbReference type="Proteomes" id="UP001178148">
    <property type="component" value="Unassembled WGS sequence"/>
</dbReference>
<dbReference type="Gene3D" id="2.40.50.100">
    <property type="match status" value="1"/>
</dbReference>
<dbReference type="Gene3D" id="3.30.70.20">
    <property type="match status" value="1"/>
</dbReference>
<dbReference type="Pfam" id="PF13375">
    <property type="entry name" value="RnfC_N"/>
    <property type="match status" value="1"/>
</dbReference>
<comment type="function">
    <text evidence="8">Part of a membrane-bound complex that couples electron transfer with translocation of ions across the membrane.</text>
</comment>
<evidence type="ECO:0000256" key="7">
    <source>
        <dbReference type="ARBA" id="ARBA00023014"/>
    </source>
</evidence>
<dbReference type="AlphaFoldDB" id="A0AA90SU68"/>
<dbReference type="PANTHER" id="PTHR43034:SF2">
    <property type="entry name" value="ION-TRANSLOCATING OXIDOREDUCTASE COMPLEX SUBUNIT C"/>
    <property type="match status" value="1"/>
</dbReference>
<feature type="domain" description="4Fe-4S ferredoxin-type" evidence="10">
    <location>
        <begin position="362"/>
        <end position="391"/>
    </location>
</feature>
<keyword evidence="1 8" id="KW-0813">Transport</keyword>
<gene>
    <name evidence="11" type="primary">rsxC</name>
    <name evidence="8" type="synonym">rnfC</name>
    <name evidence="11" type="ORF">QS748_12740</name>
</gene>
<evidence type="ECO:0000256" key="4">
    <source>
        <dbReference type="ARBA" id="ARBA00022737"/>
    </source>
</evidence>
<dbReference type="PANTHER" id="PTHR43034">
    <property type="entry name" value="ION-TRANSLOCATING OXIDOREDUCTASE COMPLEX SUBUNIT C"/>
    <property type="match status" value="1"/>
</dbReference>
<dbReference type="Pfam" id="PF01512">
    <property type="entry name" value="Complex1_51K"/>
    <property type="match status" value="1"/>
</dbReference>
<dbReference type="InterPro" id="IPR011538">
    <property type="entry name" value="Nuo51_FMN-bd"/>
</dbReference>
<comment type="similarity">
    <text evidence="8">Belongs to the 4Fe4S bacterial-type ferredoxin family. RnfC subfamily.</text>
</comment>
<feature type="domain" description="4Fe-4S ferredoxin-type" evidence="10">
    <location>
        <begin position="401"/>
        <end position="429"/>
    </location>
</feature>
<dbReference type="PROSITE" id="PS00198">
    <property type="entry name" value="4FE4S_FER_1"/>
    <property type="match status" value="1"/>
</dbReference>
<feature type="binding site" evidence="8">
    <location>
        <position position="377"/>
    </location>
    <ligand>
        <name>[4Fe-4S] cluster</name>
        <dbReference type="ChEBI" id="CHEBI:49883"/>
        <label>1</label>
    </ligand>
</feature>
<proteinExistence type="inferred from homology"/>
<dbReference type="GO" id="GO:0046872">
    <property type="term" value="F:metal ion binding"/>
    <property type="evidence" value="ECO:0007669"/>
    <property type="project" value="UniProtKB-KW"/>
</dbReference>
<dbReference type="InterPro" id="IPR026902">
    <property type="entry name" value="RnfC_N"/>
</dbReference>
<feature type="compositionally biased region" description="Basic and acidic residues" evidence="9">
    <location>
        <begin position="640"/>
        <end position="651"/>
    </location>
</feature>
<feature type="region of interest" description="Disordered" evidence="9">
    <location>
        <begin position="619"/>
        <end position="651"/>
    </location>
</feature>
<comment type="subcellular location">
    <subcellularLocation>
        <location evidence="8">Cell inner membrane</location>
        <topology evidence="8">Peripheral membrane protein</topology>
    </subcellularLocation>
</comment>